<keyword evidence="4 7" id="KW-0472">Membrane</keyword>
<sequence length="362" mass="40466">MATLNVEHEQARQDTCTGVATAMTVVSIIIVCMRTYARTIVVRCFGIDDWMMLVALLFTIGYLIAIWILRDNGMGFSGSTLSLEQMTNIVKTTLAIEIMYYIVIFTIKASILFFYLRIAAEKMFTRACQITIAVLGVFCGVCVICCLTQCIPIRDMWNFTGVLEGKCINTTALFYFTSSFNILADIWILALPIKTLMSIQRPKGEKIALIVIFSLGVFSCIASIVRLHSIRIYTESKDPFYDSVPINVWSMIEINIGILCASMPAVKAIFVQVEARTGSRSTGYQYHSHGKSGTLGETPSNRSQGSLHALEEFGLKSMHVESPLEHRRMVAKKKASDMDLDSVRTGSQEEIIHIRRDTDTQV</sequence>
<dbReference type="InterPro" id="IPR052337">
    <property type="entry name" value="SAT4-like"/>
</dbReference>
<reference evidence="9" key="1">
    <citation type="journal article" date="2020" name="Stud. Mycol.">
        <title>101 Dothideomycetes genomes: a test case for predicting lifestyles and emergence of pathogens.</title>
        <authorList>
            <person name="Haridas S."/>
            <person name="Albert R."/>
            <person name="Binder M."/>
            <person name="Bloem J."/>
            <person name="Labutti K."/>
            <person name="Salamov A."/>
            <person name="Andreopoulos B."/>
            <person name="Baker S."/>
            <person name="Barry K."/>
            <person name="Bills G."/>
            <person name="Bluhm B."/>
            <person name="Cannon C."/>
            <person name="Castanera R."/>
            <person name="Culley D."/>
            <person name="Daum C."/>
            <person name="Ezra D."/>
            <person name="Gonzalez J."/>
            <person name="Henrissat B."/>
            <person name="Kuo A."/>
            <person name="Liang C."/>
            <person name="Lipzen A."/>
            <person name="Lutzoni F."/>
            <person name="Magnuson J."/>
            <person name="Mondo S."/>
            <person name="Nolan M."/>
            <person name="Ohm R."/>
            <person name="Pangilinan J."/>
            <person name="Park H.-J."/>
            <person name="Ramirez L."/>
            <person name="Alfaro M."/>
            <person name="Sun H."/>
            <person name="Tritt A."/>
            <person name="Yoshinaga Y."/>
            <person name="Zwiers L.-H."/>
            <person name="Turgeon B."/>
            <person name="Goodwin S."/>
            <person name="Spatafora J."/>
            <person name="Crous P."/>
            <person name="Grigoriev I."/>
        </authorList>
    </citation>
    <scope>NUCLEOTIDE SEQUENCE</scope>
    <source>
        <strain evidence="9">CBS 279.74</strain>
    </source>
</reference>
<feature type="domain" description="Rhodopsin" evidence="8">
    <location>
        <begin position="33"/>
        <end position="270"/>
    </location>
</feature>
<proteinExistence type="inferred from homology"/>
<dbReference type="OrthoDB" id="5329176at2759"/>
<evidence type="ECO:0000256" key="4">
    <source>
        <dbReference type="ARBA" id="ARBA00023136"/>
    </source>
</evidence>
<dbReference type="PANTHER" id="PTHR33048">
    <property type="entry name" value="PTH11-LIKE INTEGRAL MEMBRANE PROTEIN (AFU_ORTHOLOGUE AFUA_5G11245)"/>
    <property type="match status" value="1"/>
</dbReference>
<evidence type="ECO:0000256" key="7">
    <source>
        <dbReference type="SAM" id="Phobius"/>
    </source>
</evidence>
<feature type="transmembrane region" description="Helical" evidence="7">
    <location>
        <begin position="174"/>
        <end position="195"/>
    </location>
</feature>
<evidence type="ECO:0000256" key="2">
    <source>
        <dbReference type="ARBA" id="ARBA00022692"/>
    </source>
</evidence>
<feature type="compositionally biased region" description="Polar residues" evidence="6">
    <location>
        <begin position="295"/>
        <end position="304"/>
    </location>
</feature>
<evidence type="ECO:0000256" key="3">
    <source>
        <dbReference type="ARBA" id="ARBA00022989"/>
    </source>
</evidence>
<dbReference type="Proteomes" id="UP000799428">
    <property type="component" value="Unassembled WGS sequence"/>
</dbReference>
<keyword evidence="10" id="KW-1185">Reference proteome</keyword>
<evidence type="ECO:0000256" key="1">
    <source>
        <dbReference type="ARBA" id="ARBA00004141"/>
    </source>
</evidence>
<comment type="subcellular location">
    <subcellularLocation>
        <location evidence="1">Membrane</location>
        <topology evidence="1">Multi-pass membrane protein</topology>
    </subcellularLocation>
</comment>
<evidence type="ECO:0000256" key="5">
    <source>
        <dbReference type="ARBA" id="ARBA00038359"/>
    </source>
</evidence>
<name>A0A6G1KQ96_9PLEO</name>
<feature type="transmembrane region" description="Helical" evidence="7">
    <location>
        <begin position="130"/>
        <end position="154"/>
    </location>
</feature>
<feature type="transmembrane region" description="Helical" evidence="7">
    <location>
        <begin position="20"/>
        <end position="37"/>
    </location>
</feature>
<keyword evidence="3 7" id="KW-1133">Transmembrane helix</keyword>
<evidence type="ECO:0000313" key="10">
    <source>
        <dbReference type="Proteomes" id="UP000799428"/>
    </source>
</evidence>
<dbReference type="EMBL" id="MU005764">
    <property type="protein sequence ID" value="KAF2714561.1"/>
    <property type="molecule type" value="Genomic_DNA"/>
</dbReference>
<accession>A0A6G1KQ96</accession>
<feature type="transmembrane region" description="Helical" evidence="7">
    <location>
        <begin position="248"/>
        <end position="270"/>
    </location>
</feature>
<dbReference type="AlphaFoldDB" id="A0A6G1KQ96"/>
<comment type="similarity">
    <text evidence="5">Belongs to the SAT4 family.</text>
</comment>
<organism evidence="9 10">
    <name type="scientific">Pleomassaria siparia CBS 279.74</name>
    <dbReference type="NCBI Taxonomy" id="1314801"/>
    <lineage>
        <taxon>Eukaryota</taxon>
        <taxon>Fungi</taxon>
        <taxon>Dikarya</taxon>
        <taxon>Ascomycota</taxon>
        <taxon>Pezizomycotina</taxon>
        <taxon>Dothideomycetes</taxon>
        <taxon>Pleosporomycetidae</taxon>
        <taxon>Pleosporales</taxon>
        <taxon>Pleomassariaceae</taxon>
        <taxon>Pleomassaria</taxon>
    </lineage>
</organism>
<evidence type="ECO:0000259" key="8">
    <source>
        <dbReference type="Pfam" id="PF20684"/>
    </source>
</evidence>
<dbReference type="InterPro" id="IPR049326">
    <property type="entry name" value="Rhodopsin_dom_fungi"/>
</dbReference>
<feature type="transmembrane region" description="Helical" evidence="7">
    <location>
        <begin position="207"/>
        <end position="228"/>
    </location>
</feature>
<dbReference type="PANTHER" id="PTHR33048:SF123">
    <property type="entry name" value="INTEGRAL MEMBRANE PROTEIN"/>
    <property type="match status" value="1"/>
</dbReference>
<feature type="region of interest" description="Disordered" evidence="6">
    <location>
        <begin position="281"/>
        <end position="304"/>
    </location>
</feature>
<dbReference type="Pfam" id="PF20684">
    <property type="entry name" value="Fung_rhodopsin"/>
    <property type="match status" value="1"/>
</dbReference>
<evidence type="ECO:0000313" key="9">
    <source>
        <dbReference type="EMBL" id="KAF2714561.1"/>
    </source>
</evidence>
<gene>
    <name evidence="9" type="ORF">K504DRAFT_478013</name>
</gene>
<evidence type="ECO:0000256" key="6">
    <source>
        <dbReference type="SAM" id="MobiDB-lite"/>
    </source>
</evidence>
<keyword evidence="2 7" id="KW-0812">Transmembrane</keyword>
<feature type="transmembrane region" description="Helical" evidence="7">
    <location>
        <begin position="49"/>
        <end position="69"/>
    </location>
</feature>
<protein>
    <submittedName>
        <fullName evidence="9">Integral membrane protein</fullName>
    </submittedName>
</protein>
<feature type="transmembrane region" description="Helical" evidence="7">
    <location>
        <begin position="98"/>
        <end position="118"/>
    </location>
</feature>
<dbReference type="GO" id="GO:0016020">
    <property type="term" value="C:membrane"/>
    <property type="evidence" value="ECO:0007669"/>
    <property type="project" value="UniProtKB-SubCell"/>
</dbReference>